<feature type="region of interest" description="Disordered" evidence="9">
    <location>
        <begin position="327"/>
        <end position="384"/>
    </location>
</feature>
<dbReference type="GO" id="GO:0045815">
    <property type="term" value="P:transcription initiation-coupled chromatin remodeling"/>
    <property type="evidence" value="ECO:0007669"/>
    <property type="project" value="TreeGrafter"/>
</dbReference>
<dbReference type="InterPro" id="IPR003960">
    <property type="entry name" value="ATPase_AAA_CS"/>
</dbReference>
<reference evidence="11 12" key="1">
    <citation type="journal article" date="2023" name="Arcadia Sci">
        <title>De novo assembly of a long-read Amblyomma americanum tick genome.</title>
        <authorList>
            <person name="Chou S."/>
            <person name="Poskanzer K.E."/>
            <person name="Rollins M."/>
            <person name="Thuy-Boun P.S."/>
        </authorList>
    </citation>
    <scope>NUCLEOTIDE SEQUENCE [LARGE SCALE GENOMIC DNA]</scope>
    <source>
        <strain evidence="11">F_SG_1</strain>
        <tissue evidence="11">Salivary glands</tissue>
    </source>
</reference>
<dbReference type="PANTHER" id="PTHR23069">
    <property type="entry name" value="AAA DOMAIN-CONTAINING"/>
    <property type="match status" value="1"/>
</dbReference>
<dbReference type="PROSITE" id="PS00674">
    <property type="entry name" value="AAA"/>
    <property type="match status" value="1"/>
</dbReference>
<comment type="similarity">
    <text evidence="1">Belongs to the AAA ATPase family.</text>
</comment>
<feature type="compositionally biased region" description="Basic residues" evidence="9">
    <location>
        <begin position="360"/>
        <end position="369"/>
    </location>
</feature>
<dbReference type="SUPFAM" id="SSF52540">
    <property type="entry name" value="P-loop containing nucleoside triphosphate hydrolases"/>
    <property type="match status" value="2"/>
</dbReference>
<evidence type="ECO:0000256" key="8">
    <source>
        <dbReference type="PROSITE-ProRule" id="PRU00035"/>
    </source>
</evidence>
<dbReference type="InterPro" id="IPR045199">
    <property type="entry name" value="ATAD2-like"/>
</dbReference>
<feature type="domain" description="Bromo" evidence="10">
    <location>
        <begin position="1023"/>
        <end position="1085"/>
    </location>
</feature>
<dbReference type="GO" id="GO:0042393">
    <property type="term" value="F:histone binding"/>
    <property type="evidence" value="ECO:0007669"/>
    <property type="project" value="TreeGrafter"/>
</dbReference>
<dbReference type="PRINTS" id="PR00503">
    <property type="entry name" value="BROMODOMAIN"/>
</dbReference>
<keyword evidence="2" id="KW-0547">Nucleotide-binding</keyword>
<dbReference type="GO" id="GO:0006337">
    <property type="term" value="P:nucleosome disassembly"/>
    <property type="evidence" value="ECO:0007669"/>
    <property type="project" value="TreeGrafter"/>
</dbReference>
<evidence type="ECO:0000256" key="9">
    <source>
        <dbReference type="SAM" id="MobiDB-lite"/>
    </source>
</evidence>
<dbReference type="Gene3D" id="1.10.8.60">
    <property type="match status" value="1"/>
</dbReference>
<feature type="compositionally biased region" description="Basic and acidic residues" evidence="9">
    <location>
        <begin position="50"/>
        <end position="72"/>
    </location>
</feature>
<dbReference type="PROSITE" id="PS00633">
    <property type="entry name" value="BROMODOMAIN_1"/>
    <property type="match status" value="1"/>
</dbReference>
<evidence type="ECO:0000256" key="7">
    <source>
        <dbReference type="ARBA" id="ARBA00075625"/>
    </source>
</evidence>
<dbReference type="GO" id="GO:0006334">
    <property type="term" value="P:nucleosome assembly"/>
    <property type="evidence" value="ECO:0007669"/>
    <property type="project" value="TreeGrafter"/>
</dbReference>
<dbReference type="InterPro" id="IPR003593">
    <property type="entry name" value="AAA+_ATPase"/>
</dbReference>
<dbReference type="Pfam" id="PF00004">
    <property type="entry name" value="AAA"/>
    <property type="match status" value="1"/>
</dbReference>
<feature type="compositionally biased region" description="Polar residues" evidence="9">
    <location>
        <begin position="1258"/>
        <end position="1267"/>
    </location>
</feature>
<dbReference type="SMART" id="SM00382">
    <property type="entry name" value="AAA"/>
    <property type="match status" value="1"/>
</dbReference>
<feature type="compositionally biased region" description="Basic and acidic residues" evidence="9">
    <location>
        <begin position="257"/>
        <end position="269"/>
    </location>
</feature>
<feature type="compositionally biased region" description="Acidic residues" evidence="9">
    <location>
        <begin position="182"/>
        <end position="191"/>
    </location>
</feature>
<sequence length="1405" mass="156715">MVKTRNRSSAPEPPPRISTRRSTKVEAADSQHSEESVDDEYRKRSTRRLKFSDDESSVRMKRSVVDRAHLEHLLPNGRHSSSSRQRVPPRPPPPNNVSVSTDDDMNEDDDSMVRRSTRRRKCIYDNLNQTWILTSSVPEFVKVAPGQPSGRGKKDPTTLHHYLRSSASHHHNSLPPGGNDSETLDGDNEDSLESKRSNEKGVSTELRRLGLSEMQPFAGDDMYSRVKRTRQQHQMSAAAEEADEEPPFFRTRSSRRAAAEERRGRRREAAAAAAAVAASDLERQGGSSAAGSSETDDNEEVEQLPMMNGYHLRPKKPITERFQVPVAETKRSKRITSIFHTPKHDRVNRSSFRSPAHRSPMYRRKRHATHNNSSTSSSSDDELRFERRKARSMVRARNRCLPLNFQEKDLFEGVLRDRAKIGSSLADVDPMQVDKDVMFDRVGGLDGHIRQLKEMILFPLIYPEVFERFKISPPRGVLFYGPPGTGKTLVARALANECGRGDSRVAFFMRKGADCLSKWVGESERQLRMLFDQAYSMRPSIIFFDEIDGLAPVRSTRQDQIHSSIVSTLLALMDGLDSRGEVVVIGATNRIDAIDPALRRPGRFDREFHFSLPCHKARLSILEIHTRDWCPPPGQALLSELAARCTGYCGADLKALCSEAALVALRRSFPQIYTTKEKLQLNIESVQILPEDYDRAMRKIVPASQRCGASPARPLSTTVRPLLCAAVEKALVYLQEAFATGLHKSSVMVQHRTASQDGNHSDDSSVFSDEEAMNGVGSSTVDLTEQAANNQSLIPSIRSRFAAGRVSSHRPRLLICGRPGLGQTTHVAPAVLHLLEHLPLHRLDLPALHSVTARAPEEACAQVLQEAQRVLPGVLYLPHVCQWWDTLGDAIRATFLTLLSDLEPLMPVLWLATADVPFDQLPSQLQQLFGPSEILELAPPTEAERRAFFAPLFAKAAAPPRPRRPPPEQMPRLPAAPPPEPRKLTPAELERLRQQEEATLRELRLFLRDILTKLMRDRRYTMFAKPVDAEEVPDYLDVIQQPMDLETMMGKIDLHQYQTVGQFLQDIELICSNALEYNPDRNPTDKNIRHRACALQDAANALVDTELDWGFEKICQDIVQARKERGEEPVPYVPKNYHVIPRTAPPASNGPPVPDPSQVDASAEDGGPKRFSRRLRGMDAPTDEEVEVPAAESASSSTTQEADQSETPLPEKNSETPEPASTSCASPEGQSSSKPSSASRDKATLTRSAAKRRRSSSDGTGKNSDSSRPAAKIAAKDKSPPAETAKQAPCTRSKEASPTAAGPSTEQPEKAPAEGDDSQDATTSVEESIVEQVLQLNRGWLEELEERTVTQTEGTTVEQLERLYCALLNVVRRHRRSWDRNVMLLEMAQQMESFQSLLGRQQALT</sequence>
<evidence type="ECO:0000256" key="4">
    <source>
        <dbReference type="ARBA" id="ARBA00023117"/>
    </source>
</evidence>
<keyword evidence="12" id="KW-1185">Reference proteome</keyword>
<feature type="compositionally biased region" description="Basic and acidic residues" evidence="9">
    <location>
        <begin position="23"/>
        <end position="43"/>
    </location>
</feature>
<dbReference type="Gene3D" id="1.20.920.10">
    <property type="entry name" value="Bromodomain-like"/>
    <property type="match status" value="1"/>
</dbReference>
<dbReference type="FunFam" id="3.40.50.300:FF:000061">
    <property type="entry name" value="ATPase family, AAA domain-containing 2"/>
    <property type="match status" value="1"/>
</dbReference>
<dbReference type="SUPFAM" id="SSF47370">
    <property type="entry name" value="Bromodomain"/>
    <property type="match status" value="1"/>
</dbReference>
<dbReference type="GO" id="GO:0005524">
    <property type="term" value="F:ATP binding"/>
    <property type="evidence" value="ECO:0007669"/>
    <property type="project" value="UniProtKB-KW"/>
</dbReference>
<evidence type="ECO:0000313" key="11">
    <source>
        <dbReference type="EMBL" id="KAK8784189.1"/>
    </source>
</evidence>
<dbReference type="InterPro" id="IPR018359">
    <property type="entry name" value="Bromodomain_CS"/>
</dbReference>
<dbReference type="Gene3D" id="3.40.50.300">
    <property type="entry name" value="P-loop containing nucleotide triphosphate hydrolases"/>
    <property type="match status" value="1"/>
</dbReference>
<evidence type="ECO:0000256" key="6">
    <source>
        <dbReference type="ARBA" id="ARBA00074192"/>
    </source>
</evidence>
<feature type="region of interest" description="Disordered" evidence="9">
    <location>
        <begin position="1"/>
        <end position="114"/>
    </location>
</feature>
<comment type="caution">
    <text evidence="11">The sequence shown here is derived from an EMBL/GenBank/DDBJ whole genome shotgun (WGS) entry which is preliminary data.</text>
</comment>
<evidence type="ECO:0000256" key="3">
    <source>
        <dbReference type="ARBA" id="ARBA00022840"/>
    </source>
</evidence>
<name>A0AAQ4FAS3_AMBAM</name>
<dbReference type="InterPro" id="IPR027417">
    <property type="entry name" value="P-loop_NTPase"/>
</dbReference>
<feature type="region of interest" description="Disordered" evidence="9">
    <location>
        <begin position="957"/>
        <end position="983"/>
    </location>
</feature>
<organism evidence="11 12">
    <name type="scientific">Amblyomma americanum</name>
    <name type="common">Lone star tick</name>
    <dbReference type="NCBI Taxonomy" id="6943"/>
    <lineage>
        <taxon>Eukaryota</taxon>
        <taxon>Metazoa</taxon>
        <taxon>Ecdysozoa</taxon>
        <taxon>Arthropoda</taxon>
        <taxon>Chelicerata</taxon>
        <taxon>Arachnida</taxon>
        <taxon>Acari</taxon>
        <taxon>Parasitiformes</taxon>
        <taxon>Ixodida</taxon>
        <taxon>Ixodoidea</taxon>
        <taxon>Ixodidae</taxon>
        <taxon>Amblyomminae</taxon>
        <taxon>Amblyomma</taxon>
    </lineage>
</organism>
<feature type="region of interest" description="Disordered" evidence="9">
    <location>
        <begin position="1130"/>
        <end position="1326"/>
    </location>
</feature>
<feature type="compositionally biased region" description="Acidic residues" evidence="9">
    <location>
        <begin position="101"/>
        <end position="110"/>
    </location>
</feature>
<dbReference type="GO" id="GO:0005634">
    <property type="term" value="C:nucleus"/>
    <property type="evidence" value="ECO:0007669"/>
    <property type="project" value="TreeGrafter"/>
</dbReference>
<dbReference type="Proteomes" id="UP001321473">
    <property type="component" value="Unassembled WGS sequence"/>
</dbReference>
<dbReference type="PANTHER" id="PTHR23069:SF0">
    <property type="entry name" value="TAT-BINDING HOMOLOG 7"/>
    <property type="match status" value="1"/>
</dbReference>
<evidence type="ECO:0000256" key="5">
    <source>
        <dbReference type="ARBA" id="ARBA00057193"/>
    </source>
</evidence>
<protein>
    <recommendedName>
        <fullName evidence="6">Tat-binding homolog 7</fullName>
    </recommendedName>
    <alternativeName>
        <fullName evidence="7">Lin-48 expression abnormal protein 1</fullName>
    </alternativeName>
</protein>
<dbReference type="Pfam" id="PF00439">
    <property type="entry name" value="Bromodomain"/>
    <property type="match status" value="1"/>
</dbReference>
<keyword evidence="3" id="KW-0067">ATP-binding</keyword>
<feature type="region of interest" description="Disordered" evidence="9">
    <location>
        <begin position="166"/>
        <end position="300"/>
    </location>
</feature>
<proteinExistence type="inferred from homology"/>
<dbReference type="SMART" id="SM00297">
    <property type="entry name" value="BROMO"/>
    <property type="match status" value="1"/>
</dbReference>
<gene>
    <name evidence="11" type="ORF">V5799_009446</name>
</gene>
<evidence type="ECO:0000259" key="10">
    <source>
        <dbReference type="PROSITE" id="PS50014"/>
    </source>
</evidence>
<dbReference type="FunFam" id="1.10.8.60:FF:000016">
    <property type="entry name" value="ATPase family AAA domain-containing protein 2B"/>
    <property type="match status" value="1"/>
</dbReference>
<dbReference type="InterPro" id="IPR036427">
    <property type="entry name" value="Bromodomain-like_sf"/>
</dbReference>
<dbReference type="GO" id="GO:0003682">
    <property type="term" value="F:chromatin binding"/>
    <property type="evidence" value="ECO:0007669"/>
    <property type="project" value="TreeGrafter"/>
</dbReference>
<comment type="function">
    <text evidence="5">Thought to form a complex that enhances transcription from repetitive DNA sequences by modulating chromatin structure.</text>
</comment>
<dbReference type="InterPro" id="IPR001487">
    <property type="entry name" value="Bromodomain"/>
</dbReference>
<feature type="compositionally biased region" description="Low complexity" evidence="9">
    <location>
        <begin position="1188"/>
        <end position="1206"/>
    </location>
</feature>
<feature type="compositionally biased region" description="Low complexity" evidence="9">
    <location>
        <begin position="1225"/>
        <end position="1238"/>
    </location>
</feature>
<dbReference type="EMBL" id="JARKHS020004762">
    <property type="protein sequence ID" value="KAK8784189.1"/>
    <property type="molecule type" value="Genomic_DNA"/>
</dbReference>
<accession>A0AAQ4FAS3</accession>
<dbReference type="InterPro" id="IPR041569">
    <property type="entry name" value="AAA_lid_3"/>
</dbReference>
<dbReference type="CDD" id="cd05528">
    <property type="entry name" value="Bromo_AAA"/>
    <property type="match status" value="1"/>
</dbReference>
<feature type="compositionally biased region" description="Low complexity" evidence="9">
    <location>
        <begin position="270"/>
        <end position="279"/>
    </location>
</feature>
<evidence type="ECO:0000256" key="1">
    <source>
        <dbReference type="ARBA" id="ARBA00006914"/>
    </source>
</evidence>
<dbReference type="Pfam" id="PF17862">
    <property type="entry name" value="AAA_lid_3"/>
    <property type="match status" value="1"/>
</dbReference>
<keyword evidence="4 8" id="KW-0103">Bromodomain</keyword>
<evidence type="ECO:0000313" key="12">
    <source>
        <dbReference type="Proteomes" id="UP001321473"/>
    </source>
</evidence>
<dbReference type="InterPro" id="IPR003959">
    <property type="entry name" value="ATPase_AAA_core"/>
</dbReference>
<evidence type="ECO:0000256" key="2">
    <source>
        <dbReference type="ARBA" id="ARBA00022741"/>
    </source>
</evidence>
<dbReference type="PROSITE" id="PS50014">
    <property type="entry name" value="BROMODOMAIN_2"/>
    <property type="match status" value="1"/>
</dbReference>
<dbReference type="GO" id="GO:0016887">
    <property type="term" value="F:ATP hydrolysis activity"/>
    <property type="evidence" value="ECO:0007669"/>
    <property type="project" value="InterPro"/>
</dbReference>